<evidence type="ECO:0000256" key="5">
    <source>
        <dbReference type="SAM" id="MobiDB-lite"/>
    </source>
</evidence>
<protein>
    <recommendedName>
        <fullName evidence="10">DinG family ATP-dependent helicase YoaA</fullName>
    </recommendedName>
</protein>
<dbReference type="InterPro" id="IPR027417">
    <property type="entry name" value="P-loop_NTPase"/>
</dbReference>
<evidence type="ECO:0008006" key="10">
    <source>
        <dbReference type="Google" id="ProtNLM"/>
    </source>
</evidence>
<dbReference type="PROSITE" id="PS51194">
    <property type="entry name" value="HELICASE_CTER"/>
    <property type="match status" value="1"/>
</dbReference>
<feature type="compositionally biased region" description="Low complexity" evidence="5">
    <location>
        <begin position="341"/>
        <end position="351"/>
    </location>
</feature>
<evidence type="ECO:0000313" key="8">
    <source>
        <dbReference type="EMBL" id="OAR05400.1"/>
    </source>
</evidence>
<evidence type="ECO:0000256" key="1">
    <source>
        <dbReference type="ARBA" id="ARBA00022741"/>
    </source>
</evidence>
<dbReference type="RefSeq" id="WP_066197359.1">
    <property type="nucleotide sequence ID" value="NZ_CBCSAS010000011.1"/>
</dbReference>
<evidence type="ECO:0000256" key="4">
    <source>
        <dbReference type="ARBA" id="ARBA00038058"/>
    </source>
</evidence>
<evidence type="ECO:0000259" key="7">
    <source>
        <dbReference type="PROSITE" id="PS51194"/>
    </source>
</evidence>
<dbReference type="Gene3D" id="3.40.50.300">
    <property type="entry name" value="P-loop containing nucleotide triphosphate hydrolases"/>
    <property type="match status" value="2"/>
</dbReference>
<name>A0A132MFZ0_HYDSH</name>
<keyword evidence="1" id="KW-0547">Nucleotide-binding</keyword>
<keyword evidence="2" id="KW-0378">Hydrolase</keyword>
<dbReference type="GO" id="GO:0006139">
    <property type="term" value="P:nucleobase-containing compound metabolic process"/>
    <property type="evidence" value="ECO:0007669"/>
    <property type="project" value="InterPro"/>
</dbReference>
<dbReference type="AlphaFoldDB" id="A0A132MFZ0"/>
<evidence type="ECO:0000256" key="2">
    <source>
        <dbReference type="ARBA" id="ARBA00022801"/>
    </source>
</evidence>
<feature type="compositionally biased region" description="Polar residues" evidence="5">
    <location>
        <begin position="741"/>
        <end position="752"/>
    </location>
</feature>
<comment type="caution">
    <text evidence="8">The sequence shown here is derived from an EMBL/GenBank/DDBJ whole genome shotgun (WGS) entry which is preliminary data.</text>
</comment>
<feature type="domain" description="Helicase C-terminal" evidence="7">
    <location>
        <begin position="550"/>
        <end position="701"/>
    </location>
</feature>
<dbReference type="Pfam" id="PF13307">
    <property type="entry name" value="Helicase_C_2"/>
    <property type="match status" value="1"/>
</dbReference>
<comment type="similarity">
    <text evidence="4">Belongs to the helicase family. DinG subfamily.</text>
</comment>
<dbReference type="GO" id="GO:0016818">
    <property type="term" value="F:hydrolase activity, acting on acid anhydrides, in phosphorus-containing anhydrides"/>
    <property type="evidence" value="ECO:0007669"/>
    <property type="project" value="InterPro"/>
</dbReference>
<dbReference type="SUPFAM" id="SSF52540">
    <property type="entry name" value="P-loop containing nucleoside triphosphate hydrolases"/>
    <property type="match status" value="1"/>
</dbReference>
<dbReference type="GO" id="GO:0003678">
    <property type="term" value="F:DNA helicase activity"/>
    <property type="evidence" value="ECO:0007669"/>
    <property type="project" value="TreeGrafter"/>
</dbReference>
<evidence type="ECO:0000313" key="9">
    <source>
        <dbReference type="Proteomes" id="UP000243024"/>
    </source>
</evidence>
<dbReference type="OrthoDB" id="9803913at2"/>
<dbReference type="PANTHER" id="PTHR11472">
    <property type="entry name" value="DNA REPAIR DEAD HELICASE RAD3/XP-D SUBFAMILY MEMBER"/>
    <property type="match status" value="1"/>
</dbReference>
<proteinExistence type="inferred from homology"/>
<dbReference type="GO" id="GO:0003676">
    <property type="term" value="F:nucleic acid binding"/>
    <property type="evidence" value="ECO:0007669"/>
    <property type="project" value="InterPro"/>
</dbReference>
<keyword evidence="9" id="KW-1185">Reference proteome</keyword>
<dbReference type="InterPro" id="IPR045028">
    <property type="entry name" value="DinG/Rad3-like"/>
</dbReference>
<keyword evidence="3" id="KW-0067">ATP-binding</keyword>
<dbReference type="InterPro" id="IPR001650">
    <property type="entry name" value="Helicase_C-like"/>
</dbReference>
<dbReference type="STRING" id="1484.SA87_10890"/>
<feature type="domain" description="Helicase ATP-binding" evidence="6">
    <location>
        <begin position="37"/>
        <end position="319"/>
    </location>
</feature>
<dbReference type="PANTHER" id="PTHR11472:SF34">
    <property type="entry name" value="REGULATOR OF TELOMERE ELONGATION HELICASE 1"/>
    <property type="match status" value="1"/>
</dbReference>
<dbReference type="InterPro" id="IPR014013">
    <property type="entry name" value="Helic_SF1/SF2_ATP-bd_DinG/Rad3"/>
</dbReference>
<organism evidence="8 9">
    <name type="scientific">Hydrogenibacillus schlegelii</name>
    <name type="common">Bacillus schlegelii</name>
    <dbReference type="NCBI Taxonomy" id="1484"/>
    <lineage>
        <taxon>Bacteria</taxon>
        <taxon>Bacillati</taxon>
        <taxon>Bacillota</taxon>
        <taxon>Bacilli</taxon>
        <taxon>Bacillales</taxon>
        <taxon>Bacillales Family X. Incertae Sedis</taxon>
        <taxon>Hydrogenibacillus</taxon>
    </lineage>
</organism>
<dbReference type="PROSITE" id="PS51193">
    <property type="entry name" value="HELICASE_ATP_BIND_2"/>
    <property type="match status" value="1"/>
</dbReference>
<dbReference type="EMBL" id="JXBB01000001">
    <property type="protein sequence ID" value="OAR05400.1"/>
    <property type="molecule type" value="Genomic_DNA"/>
</dbReference>
<sequence length="752" mass="81754">MERKVAGERPEVGAAGERDAYEAARRTLLAIFAPDGPLGRLLPGYERRSEQVELAEAVLEHLFAGRPLLAEAPTGTGKSLAYLVAAAIYAVQSGELVVVSTQTLTLQGQLIGKDLPLVARALQAAGVEDFRYALAKGRSHYVCLRRLDRFVERAGREGGALQAAAERLRSAVLAALAAGGEGERRTLGVSVPPDVWAEVAGDAEDCHQKRSPHYDRCFIQQARRAWGRVHLLVANHALVFADLALRAAGESAVLPKYGRLVLDEGHRVPEAAMRYFAASVSIERVEGWFREIERRRQSWMEDVFSAAVLEEVRGHFDRLVAALEHVFLALEAALFPPSPSPTGFSGGSPVSAGERPAERPAVFGEARPIEGPIAVPRGDRAAAEALLQYLDRLQAAEGWEEPTIRGLRRLKEKIAGVVALLDRATEAADGTTAFWVERTMPPGAAWIDGAIPSARARWLSLHGEPIDAREILAPFFQEVPPVIVSATLFPDGRNEADRRAVADAFGLGASATALVLPSPFDTASQMLYVFSRSGPDPREEGAYLAYVARALKQVLEKTGGRTLALFTNFAHIRAVGEMLRPWAEGEGIDLLLHTPEADREALVARFRATPRAVLFGNETFWEGIDLPGDGLVCVVVTKLPFANPADPRVRARERALRRSGQDPFTAFFLPEALLRLRQGIGRLIRTKDDRGAVVFLDGRLLTKRYGRRMIAALPPARVGSLDALRAYVPSQTAVTPERQGAESTTGDPSEGR</sequence>
<dbReference type="InterPro" id="IPR006555">
    <property type="entry name" value="ATP-dep_Helicase_C"/>
</dbReference>
<gene>
    <name evidence="8" type="ORF">SA87_10890</name>
</gene>
<accession>A0A132MFZ0</accession>
<reference evidence="8 9" key="1">
    <citation type="submission" date="2015-09" db="EMBL/GenBank/DDBJ databases">
        <title>Draft genome sequence of Hydrogenibacillus schlegelii DSM 2000.</title>
        <authorList>
            <person name="Hemp J."/>
        </authorList>
    </citation>
    <scope>NUCLEOTIDE SEQUENCE [LARGE SCALE GENOMIC DNA]</scope>
    <source>
        <strain evidence="8 9">MA 48</strain>
    </source>
</reference>
<evidence type="ECO:0000259" key="6">
    <source>
        <dbReference type="PROSITE" id="PS51193"/>
    </source>
</evidence>
<dbReference type="Proteomes" id="UP000243024">
    <property type="component" value="Unassembled WGS sequence"/>
</dbReference>
<feature type="region of interest" description="Disordered" evidence="5">
    <location>
        <begin position="340"/>
        <end position="360"/>
    </location>
</feature>
<evidence type="ECO:0000256" key="3">
    <source>
        <dbReference type="ARBA" id="ARBA00022840"/>
    </source>
</evidence>
<feature type="region of interest" description="Disordered" evidence="5">
    <location>
        <begin position="731"/>
        <end position="752"/>
    </location>
</feature>
<dbReference type="GO" id="GO:0005524">
    <property type="term" value="F:ATP binding"/>
    <property type="evidence" value="ECO:0007669"/>
    <property type="project" value="UniProtKB-KW"/>
</dbReference>
<dbReference type="SMART" id="SM00491">
    <property type="entry name" value="HELICc2"/>
    <property type="match status" value="1"/>
</dbReference>